<dbReference type="Pfam" id="PF00106">
    <property type="entry name" value="adh_short"/>
    <property type="match status" value="1"/>
</dbReference>
<keyword evidence="2" id="KW-1185">Reference proteome</keyword>
<dbReference type="Gene3D" id="3.40.50.720">
    <property type="entry name" value="NAD(P)-binding Rossmann-like Domain"/>
    <property type="match status" value="1"/>
</dbReference>
<organism evidence="1 2">
    <name type="scientific">Nonomuraea aridisoli</name>
    <dbReference type="NCBI Taxonomy" id="2070368"/>
    <lineage>
        <taxon>Bacteria</taxon>
        <taxon>Bacillati</taxon>
        <taxon>Actinomycetota</taxon>
        <taxon>Actinomycetes</taxon>
        <taxon>Streptosporangiales</taxon>
        <taxon>Streptosporangiaceae</taxon>
        <taxon>Nonomuraea</taxon>
    </lineage>
</organism>
<dbReference type="Proteomes" id="UP000249304">
    <property type="component" value="Unassembled WGS sequence"/>
</dbReference>
<dbReference type="AlphaFoldDB" id="A0A2W2FHF0"/>
<reference evidence="1 2" key="1">
    <citation type="submission" date="2018-01" db="EMBL/GenBank/DDBJ databases">
        <title>Draft genome sequence of Nonomuraea sp. KC333.</title>
        <authorList>
            <person name="Sahin N."/>
            <person name="Saygin H."/>
            <person name="Ay H."/>
        </authorList>
    </citation>
    <scope>NUCLEOTIDE SEQUENCE [LARGE SCALE GENOMIC DNA]</scope>
    <source>
        <strain evidence="1 2">KC333</strain>
    </source>
</reference>
<dbReference type="EMBL" id="POUD01000019">
    <property type="protein sequence ID" value="PZG21107.1"/>
    <property type="molecule type" value="Genomic_DNA"/>
</dbReference>
<name>A0A2W2FHF0_9ACTN</name>
<dbReference type="InterPro" id="IPR002347">
    <property type="entry name" value="SDR_fam"/>
</dbReference>
<dbReference type="RefSeq" id="WP_111177401.1">
    <property type="nucleotide sequence ID" value="NZ_POUD01000019.1"/>
</dbReference>
<evidence type="ECO:0000313" key="1">
    <source>
        <dbReference type="EMBL" id="PZG21107.1"/>
    </source>
</evidence>
<gene>
    <name evidence="1" type="ORF">C1J01_07390</name>
</gene>
<dbReference type="PRINTS" id="PR00081">
    <property type="entry name" value="GDHRDH"/>
</dbReference>
<dbReference type="InterPro" id="IPR051911">
    <property type="entry name" value="SDR_oxidoreductase"/>
</dbReference>
<evidence type="ECO:0000313" key="2">
    <source>
        <dbReference type="Proteomes" id="UP000249304"/>
    </source>
</evidence>
<dbReference type="SUPFAM" id="SSF51735">
    <property type="entry name" value="NAD(P)-binding Rossmann-fold domains"/>
    <property type="match status" value="1"/>
</dbReference>
<dbReference type="PANTHER" id="PTHR43976:SF9">
    <property type="entry name" value="OXIDOREDUCTASE"/>
    <property type="match status" value="1"/>
</dbReference>
<dbReference type="InterPro" id="IPR036291">
    <property type="entry name" value="NAD(P)-bd_dom_sf"/>
</dbReference>
<sequence>MSTVLITGAATGIGHLTAQALTRAGHTVWASMRDPYGRDDVHRQELLDFAAQHGGTLRVVPLDVTSQESADAAVATVLRDGGDLDVVIQNAGHLYVGYTEAFTAEDIAHLLDVNVIGAHRVNRAVLPHLRGRGGGTLLYVGSTIIVTTPPFLGPYAASKAAFDTLAVATAYEANPFGIETCIVMPGAITKGTQHFPNATRAADAAVSAAYAELDPLVARNEEATSALFVPGVDPSPVGVADEITRILALPHGGKPFRTVIDYTQAGVEAVNDVARRTRENFVHRMGFGELLTPRQRHTADLPVTGSPNS</sequence>
<comment type="caution">
    <text evidence="1">The sequence shown here is derived from an EMBL/GenBank/DDBJ whole genome shotgun (WGS) entry which is preliminary data.</text>
</comment>
<dbReference type="OrthoDB" id="9792003at2"/>
<dbReference type="PANTHER" id="PTHR43976">
    <property type="entry name" value="SHORT CHAIN DEHYDROGENASE"/>
    <property type="match status" value="1"/>
</dbReference>
<accession>A0A2W2FHF0</accession>
<proteinExistence type="predicted"/>
<protein>
    <submittedName>
        <fullName evidence="1">Oxidoreductase</fullName>
    </submittedName>
</protein>